<dbReference type="CDD" id="cd06163">
    <property type="entry name" value="S2P-M50_PDZ_RseP-like"/>
    <property type="match status" value="1"/>
</dbReference>
<evidence type="ECO:0000256" key="1">
    <source>
        <dbReference type="ARBA" id="ARBA00001947"/>
    </source>
</evidence>
<keyword evidence="9 11" id="KW-0482">Metalloprotease</keyword>
<dbReference type="EMBL" id="FNBW01000016">
    <property type="protein sequence ID" value="SDG39030.1"/>
    <property type="molecule type" value="Genomic_DNA"/>
</dbReference>
<feature type="transmembrane region" description="Helical" evidence="11">
    <location>
        <begin position="108"/>
        <end position="132"/>
    </location>
</feature>
<dbReference type="SMART" id="SM00228">
    <property type="entry name" value="PDZ"/>
    <property type="match status" value="1"/>
</dbReference>
<keyword evidence="14" id="KW-1185">Reference proteome</keyword>
<accession>A0A8G2BLE5</accession>
<reference evidence="13 14" key="1">
    <citation type="submission" date="2016-10" db="EMBL/GenBank/DDBJ databases">
        <authorList>
            <person name="Varghese N."/>
            <person name="Submissions S."/>
        </authorList>
    </citation>
    <scope>NUCLEOTIDE SEQUENCE [LARGE SCALE GENOMIC DNA]</scope>
    <source>
        <strain evidence="13 14">DSM 18839</strain>
    </source>
</reference>
<name>A0A8G2BLE5_9PROT</name>
<dbReference type="InterPro" id="IPR004387">
    <property type="entry name" value="Pept_M50_Zn"/>
</dbReference>
<evidence type="ECO:0000256" key="11">
    <source>
        <dbReference type="RuleBase" id="RU362031"/>
    </source>
</evidence>
<evidence type="ECO:0000313" key="13">
    <source>
        <dbReference type="EMBL" id="SDG39030.1"/>
    </source>
</evidence>
<evidence type="ECO:0000259" key="12">
    <source>
        <dbReference type="SMART" id="SM00228"/>
    </source>
</evidence>
<dbReference type="PANTHER" id="PTHR42837">
    <property type="entry name" value="REGULATOR OF SIGMA-E PROTEASE RSEP"/>
    <property type="match status" value="1"/>
</dbReference>
<evidence type="ECO:0000256" key="3">
    <source>
        <dbReference type="ARBA" id="ARBA00007931"/>
    </source>
</evidence>
<comment type="subcellular location">
    <subcellularLocation>
        <location evidence="2">Membrane</location>
        <topology evidence="2">Multi-pass membrane protein</topology>
    </subcellularLocation>
</comment>
<evidence type="ECO:0000256" key="9">
    <source>
        <dbReference type="ARBA" id="ARBA00023049"/>
    </source>
</evidence>
<dbReference type="InterPro" id="IPR001478">
    <property type="entry name" value="PDZ"/>
</dbReference>
<comment type="cofactor">
    <cofactor evidence="1 11">
        <name>Zn(2+)</name>
        <dbReference type="ChEBI" id="CHEBI:29105"/>
    </cofactor>
</comment>
<gene>
    <name evidence="13" type="ORF">SAMN05660686_04225</name>
</gene>
<evidence type="ECO:0000256" key="4">
    <source>
        <dbReference type="ARBA" id="ARBA00022670"/>
    </source>
</evidence>
<dbReference type="InterPro" id="IPR008915">
    <property type="entry name" value="Peptidase_M50"/>
</dbReference>
<keyword evidence="6 11" id="KW-0378">Hydrolase</keyword>
<dbReference type="CDD" id="cd23081">
    <property type="entry name" value="cpPDZ_EcRseP-like"/>
    <property type="match status" value="1"/>
</dbReference>
<sequence length="375" mass="40565">MIDIIADYALPFLVILTVLVFVHEWGHYFVARRNGVRVEAFAIGFGPELFGWNAKSGTRWKVCAIPLGGYVKMFGDADPASAGAADDSGFTEEDRSESFHHKSLGARAAVVAAGPAANFIFAILVLAGLYMFEGRPYAPAVVDKVIENSAAERAGLMVEDRVVSADGTEVSQFSDLSRIVFERPGEPILLVIERDGATREITVTPDPITETDRFGNEISFGRLGIQSNQTTVEKLDPLNAVMVATTETFSIIEQTLDAVGEMIIGVRGTEELGGPLRIAEMSGTVAQSGLVMTLWFTAVLSINLGLINLFPVPILDGGHLMFYALEAVRGRPLGERAQEWASIAGLSLVVMLMLFVTWNDLMRFDIVGYLGSLVG</sequence>
<dbReference type="EC" id="3.4.24.-" evidence="11"/>
<evidence type="ECO:0000313" key="14">
    <source>
        <dbReference type="Proteomes" id="UP000198615"/>
    </source>
</evidence>
<evidence type="ECO:0000256" key="6">
    <source>
        <dbReference type="ARBA" id="ARBA00022801"/>
    </source>
</evidence>
<dbReference type="GO" id="GO:0006508">
    <property type="term" value="P:proteolysis"/>
    <property type="evidence" value="ECO:0007669"/>
    <property type="project" value="UniProtKB-KW"/>
</dbReference>
<dbReference type="InterPro" id="IPR041489">
    <property type="entry name" value="PDZ_6"/>
</dbReference>
<keyword evidence="5 11" id="KW-0812">Transmembrane</keyword>
<keyword evidence="10 11" id="KW-0472">Membrane</keyword>
<feature type="transmembrane region" description="Helical" evidence="11">
    <location>
        <begin position="290"/>
        <end position="310"/>
    </location>
</feature>
<evidence type="ECO:0000256" key="10">
    <source>
        <dbReference type="ARBA" id="ARBA00023136"/>
    </source>
</evidence>
<dbReference type="GO" id="GO:0004222">
    <property type="term" value="F:metalloendopeptidase activity"/>
    <property type="evidence" value="ECO:0007669"/>
    <property type="project" value="InterPro"/>
</dbReference>
<dbReference type="GO" id="GO:0046872">
    <property type="term" value="F:metal ion binding"/>
    <property type="evidence" value="ECO:0007669"/>
    <property type="project" value="UniProtKB-KW"/>
</dbReference>
<dbReference type="PANTHER" id="PTHR42837:SF2">
    <property type="entry name" value="MEMBRANE METALLOPROTEASE ARASP2, CHLOROPLASTIC-RELATED"/>
    <property type="match status" value="1"/>
</dbReference>
<keyword evidence="8 11" id="KW-1133">Transmembrane helix</keyword>
<dbReference type="AlphaFoldDB" id="A0A8G2BLE5"/>
<dbReference type="SUPFAM" id="SSF50156">
    <property type="entry name" value="PDZ domain-like"/>
    <property type="match status" value="1"/>
</dbReference>
<evidence type="ECO:0000256" key="2">
    <source>
        <dbReference type="ARBA" id="ARBA00004141"/>
    </source>
</evidence>
<keyword evidence="7 11" id="KW-0862">Zinc</keyword>
<dbReference type="RefSeq" id="WP_093153586.1">
    <property type="nucleotide sequence ID" value="NZ_FNBW01000016.1"/>
</dbReference>
<dbReference type="Proteomes" id="UP000198615">
    <property type="component" value="Unassembled WGS sequence"/>
</dbReference>
<protein>
    <recommendedName>
        <fullName evidence="11">Zinc metalloprotease</fullName>
        <ecNumber evidence="11">3.4.24.-</ecNumber>
    </recommendedName>
</protein>
<proteinExistence type="inferred from homology"/>
<keyword evidence="4 13" id="KW-0645">Protease</keyword>
<dbReference type="InterPro" id="IPR036034">
    <property type="entry name" value="PDZ_sf"/>
</dbReference>
<feature type="transmembrane region" description="Helical" evidence="11">
    <location>
        <begin position="340"/>
        <end position="358"/>
    </location>
</feature>
<dbReference type="NCBIfam" id="TIGR00054">
    <property type="entry name" value="RIP metalloprotease RseP"/>
    <property type="match status" value="1"/>
</dbReference>
<dbReference type="Pfam" id="PF17820">
    <property type="entry name" value="PDZ_6"/>
    <property type="match status" value="1"/>
</dbReference>
<evidence type="ECO:0000256" key="7">
    <source>
        <dbReference type="ARBA" id="ARBA00022833"/>
    </source>
</evidence>
<dbReference type="GO" id="GO:0016020">
    <property type="term" value="C:membrane"/>
    <property type="evidence" value="ECO:0007669"/>
    <property type="project" value="UniProtKB-SubCell"/>
</dbReference>
<comment type="similarity">
    <text evidence="3 11">Belongs to the peptidase M50B family.</text>
</comment>
<feature type="transmembrane region" description="Helical" evidence="11">
    <location>
        <begin position="12"/>
        <end position="30"/>
    </location>
</feature>
<evidence type="ECO:0000256" key="5">
    <source>
        <dbReference type="ARBA" id="ARBA00022692"/>
    </source>
</evidence>
<comment type="caution">
    <text evidence="13">The sequence shown here is derived from an EMBL/GenBank/DDBJ whole genome shotgun (WGS) entry which is preliminary data.</text>
</comment>
<evidence type="ECO:0000256" key="8">
    <source>
        <dbReference type="ARBA" id="ARBA00022989"/>
    </source>
</evidence>
<dbReference type="Pfam" id="PF02163">
    <property type="entry name" value="Peptidase_M50"/>
    <property type="match status" value="1"/>
</dbReference>
<dbReference type="OrthoDB" id="9782003at2"/>
<dbReference type="Gene3D" id="2.30.42.10">
    <property type="match status" value="1"/>
</dbReference>
<organism evidence="13 14">
    <name type="scientific">Thalassobaculum litoreum DSM 18839</name>
    <dbReference type="NCBI Taxonomy" id="1123362"/>
    <lineage>
        <taxon>Bacteria</taxon>
        <taxon>Pseudomonadati</taxon>
        <taxon>Pseudomonadota</taxon>
        <taxon>Alphaproteobacteria</taxon>
        <taxon>Rhodospirillales</taxon>
        <taxon>Thalassobaculaceae</taxon>
        <taxon>Thalassobaculum</taxon>
    </lineage>
</organism>
<feature type="domain" description="PDZ" evidence="12">
    <location>
        <begin position="128"/>
        <end position="196"/>
    </location>
</feature>
<keyword evidence="11" id="KW-0479">Metal-binding</keyword>